<keyword evidence="4" id="KW-0119">Carbohydrate metabolism</keyword>
<evidence type="ECO:0000256" key="3">
    <source>
        <dbReference type="ARBA" id="ARBA00023295"/>
    </source>
</evidence>
<evidence type="ECO:0000313" key="9">
    <source>
        <dbReference type="Proteomes" id="UP001589532"/>
    </source>
</evidence>
<sequence>MLPLSRRSFFGAAGLAAVAGSGLLPASATPAWALDTDEASTAEKAFAHPGLLHSRADLDRMSSAVAAGRDPIASGFAAMAAHARSQHTYAVQNTGQITTWGRGPTNFANQAAADAAAAYQNALMWAITGDVRHADKARDILDAWAASLTGITGADGQLGAGLQGFKLVNAAEILRHSGYDGWPEASVRRCAGSFAEVWYPAVSGYCLYANGNWDLAALRTVLAIAVFCDDRVMFEDAMRFATAGAGNGSVLHRIVTAAGQGQESGRDQPHEQLAVGLLADAAQVAWQQGVDLFGFAGDRILANFEYFARYNLGDDSVPFTADLDRTGKYIKTAVSDRQRGVFRPLWEMAYAHYVGRLGKSAPCTEKVIFRGAGGTRVVEGYDDDHPSWGTLTFAGTERGSGMPAAPTAPAGVTAAAGEAGIDLVWPAVVGARTYAVWRKEPGSDAYTLLVDGLTATSYTDRTTAAGRAYAYTVAAAGGQGAGPRSLPVVAARGLPAPWHTDDIGEARPKGSTGYDGERITMEAGGTGIAADADSFRFAWLPLSGDGAVTARVVYPLSSQYSQVGVMVRGSLEAGAPHAAMLLQGLPLHAWSGVWTVRAKPGGTTRGTGSLPVPPSQRPSITTNAAFPISELGPLPESATPLECPYVEAAGDGYRLRMPYWVRITRKGTLLTGEISPDGHEWTKVGADELPLGEHALVGLAFTSCLGVAEDYAETGTACFDNVTIQARGTSWSVPEPQSGVSEVRATGDDSAIELEWRDDDLSGRYTVWRRDTERGPYRVLATGVAPVGFGTRARFRDATGVPGNTYHYVVARANAAGTGPRSRPVSTRMPEPSGAPALSVPKTAYGNAVRPFRLVVRATGDPVRFTATGLPDGLSLDPRTGVLSGIPATGGEYSVRLTAENAKGSGTAVLALTVAAAPPGPWAYRDLGDVVHDERLLGAYGVVSVRMPGITHHDDGVFIVRGAGADLNVNGQGASAQFAYVPLAGDAEFTARLTRPTGAPGRVGVVMAKSLNPFDLMAGTVVTAGGSGVCQLIRRAKVAGSAAAVNGPSFSGAPLWLRLRRAGLVFTASVSGDGETWTTVGEDTLAGFGDAPYYAGLAVTSGSQDVLATAVFDQVTWRT</sequence>
<dbReference type="Gene3D" id="2.60.120.200">
    <property type="match status" value="2"/>
</dbReference>
<dbReference type="PROSITE" id="PS50853">
    <property type="entry name" value="FN3"/>
    <property type="match status" value="1"/>
</dbReference>
<keyword evidence="2" id="KW-0456">Lyase</keyword>
<dbReference type="Pfam" id="PF05426">
    <property type="entry name" value="Alginate_lyase"/>
    <property type="match status" value="1"/>
</dbReference>
<accession>A0ABV5SDD3</accession>
<dbReference type="Pfam" id="PF05345">
    <property type="entry name" value="He_PIG"/>
    <property type="match status" value="1"/>
</dbReference>
<dbReference type="RefSeq" id="WP_344990301.1">
    <property type="nucleotide sequence ID" value="NZ_BAAAXV010000005.1"/>
</dbReference>
<keyword evidence="3" id="KW-0326">Glycosidase</keyword>
<dbReference type="InterPro" id="IPR008397">
    <property type="entry name" value="Alginate_lyase_dom"/>
</dbReference>
<dbReference type="SUPFAM" id="SSF48230">
    <property type="entry name" value="Chondroitin AC/alginate lyase"/>
    <property type="match status" value="1"/>
</dbReference>
<keyword evidence="1 6" id="KW-0732">Signal</keyword>
<dbReference type="Gene3D" id="1.50.10.100">
    <property type="entry name" value="Chondroitin AC/alginate lyase"/>
    <property type="match status" value="1"/>
</dbReference>
<keyword evidence="3" id="KW-0378">Hydrolase</keyword>
<evidence type="ECO:0000256" key="5">
    <source>
        <dbReference type="SAM" id="MobiDB-lite"/>
    </source>
</evidence>
<evidence type="ECO:0000256" key="2">
    <source>
        <dbReference type="ARBA" id="ARBA00023239"/>
    </source>
</evidence>
<feature type="region of interest" description="Disordered" evidence="5">
    <location>
        <begin position="817"/>
        <end position="839"/>
    </location>
</feature>
<organism evidence="8 9">
    <name type="scientific">Nonomuraea helvata</name>
    <dbReference type="NCBI Taxonomy" id="37484"/>
    <lineage>
        <taxon>Bacteria</taxon>
        <taxon>Bacillati</taxon>
        <taxon>Actinomycetota</taxon>
        <taxon>Actinomycetes</taxon>
        <taxon>Streptosporangiales</taxon>
        <taxon>Streptosporangiaceae</taxon>
        <taxon>Nonomuraea</taxon>
    </lineage>
</organism>
<protein>
    <submittedName>
        <fullName evidence="8">Ig domain-containing protein</fullName>
    </submittedName>
</protein>
<dbReference type="PROSITE" id="PS51318">
    <property type="entry name" value="TAT"/>
    <property type="match status" value="1"/>
</dbReference>
<feature type="chain" id="PRO_5046240476" evidence="6">
    <location>
        <begin position="34"/>
        <end position="1119"/>
    </location>
</feature>
<dbReference type="SUPFAM" id="SSF49265">
    <property type="entry name" value="Fibronectin type III"/>
    <property type="match status" value="1"/>
</dbReference>
<feature type="domain" description="Fibronectin type-III" evidence="7">
    <location>
        <begin position="405"/>
        <end position="497"/>
    </location>
</feature>
<evidence type="ECO:0000256" key="6">
    <source>
        <dbReference type="SAM" id="SignalP"/>
    </source>
</evidence>
<evidence type="ECO:0000313" key="8">
    <source>
        <dbReference type="EMBL" id="MFB9629699.1"/>
    </source>
</evidence>
<keyword evidence="4" id="KW-0624">Polysaccharide degradation</keyword>
<proteinExistence type="predicted"/>
<dbReference type="InterPro" id="IPR036116">
    <property type="entry name" value="FN3_sf"/>
</dbReference>
<dbReference type="InterPro" id="IPR003961">
    <property type="entry name" value="FN3_dom"/>
</dbReference>
<dbReference type="InterPro" id="IPR006311">
    <property type="entry name" value="TAT_signal"/>
</dbReference>
<reference evidence="8 9" key="1">
    <citation type="submission" date="2024-09" db="EMBL/GenBank/DDBJ databases">
        <authorList>
            <person name="Sun Q."/>
            <person name="Mori K."/>
        </authorList>
    </citation>
    <scope>NUCLEOTIDE SEQUENCE [LARGE SCALE GENOMIC DNA]</scope>
    <source>
        <strain evidence="8 9">JCM 3143</strain>
    </source>
</reference>
<dbReference type="InterPro" id="IPR015919">
    <property type="entry name" value="Cadherin-like_sf"/>
</dbReference>
<keyword evidence="9" id="KW-1185">Reference proteome</keyword>
<name>A0ABV5SDD3_9ACTN</name>
<dbReference type="InterPro" id="IPR013783">
    <property type="entry name" value="Ig-like_fold"/>
</dbReference>
<evidence type="ECO:0000259" key="7">
    <source>
        <dbReference type="PROSITE" id="PS50853"/>
    </source>
</evidence>
<dbReference type="Gene3D" id="2.60.40.10">
    <property type="entry name" value="Immunoglobulins"/>
    <property type="match status" value="3"/>
</dbReference>
<dbReference type="SUPFAM" id="SSF49313">
    <property type="entry name" value="Cadherin-like"/>
    <property type="match status" value="1"/>
</dbReference>
<evidence type="ECO:0000256" key="4">
    <source>
        <dbReference type="ARBA" id="ARBA00023326"/>
    </source>
</evidence>
<dbReference type="InterPro" id="IPR008929">
    <property type="entry name" value="Chondroitin_lyas"/>
</dbReference>
<dbReference type="Proteomes" id="UP001589532">
    <property type="component" value="Unassembled WGS sequence"/>
</dbReference>
<gene>
    <name evidence="8" type="ORF">ACFFSA_42065</name>
</gene>
<evidence type="ECO:0000256" key="1">
    <source>
        <dbReference type="ARBA" id="ARBA00022729"/>
    </source>
</evidence>
<dbReference type="EMBL" id="JBHMBW010000062">
    <property type="protein sequence ID" value="MFB9629699.1"/>
    <property type="molecule type" value="Genomic_DNA"/>
</dbReference>
<feature type="signal peptide" evidence="6">
    <location>
        <begin position="1"/>
        <end position="33"/>
    </location>
</feature>
<comment type="caution">
    <text evidence="8">The sequence shown here is derived from an EMBL/GenBank/DDBJ whole genome shotgun (WGS) entry which is preliminary data.</text>
</comment>